<organism evidence="1 2">
    <name type="scientific">Candidatus Nitrosocosmicus franklandianus</name>
    <dbReference type="NCBI Taxonomy" id="1798806"/>
    <lineage>
        <taxon>Archaea</taxon>
        <taxon>Nitrososphaerota</taxon>
        <taxon>Nitrososphaeria</taxon>
        <taxon>Nitrososphaerales</taxon>
        <taxon>Nitrososphaeraceae</taxon>
        <taxon>Candidatus Nitrosocosmicus</taxon>
    </lineage>
</organism>
<gene>
    <name evidence="1" type="ORF">NFRAN_1260</name>
</gene>
<keyword evidence="2" id="KW-1185">Reference proteome</keyword>
<dbReference type="OrthoDB" id="9824at2157"/>
<evidence type="ECO:0000313" key="2">
    <source>
        <dbReference type="Proteomes" id="UP000294299"/>
    </source>
</evidence>
<name>A0A484I9T1_9ARCH</name>
<dbReference type="InterPro" id="IPR014710">
    <property type="entry name" value="RmlC-like_jellyroll"/>
</dbReference>
<sequence>MNVNHFKNDIYHINDKNKNNIGLGEKIGLFGVDIKILVTGDMTDNKYSLIELTFPAGPEKEIELHEHSKEDVTICVIEGKFVFRYGDQEIKKSFGEDDKPFRLEKNIPHSYKKVGEQRGILLMMFRPAGFEHFFHDIGQSPVMSATDKNTDETKLQDGQIEEDDRVLLHLLEKKYGGRFVFEQDQQNTKNV</sequence>
<dbReference type="Proteomes" id="UP000294299">
    <property type="component" value="Chromosome NFRAN"/>
</dbReference>
<dbReference type="InterPro" id="IPR011051">
    <property type="entry name" value="RmlC_Cupin_sf"/>
</dbReference>
<accession>A0A484I9T1</accession>
<dbReference type="Gene3D" id="2.60.120.10">
    <property type="entry name" value="Jelly Rolls"/>
    <property type="match status" value="1"/>
</dbReference>
<dbReference type="GeneID" id="39420648"/>
<dbReference type="KEGG" id="nfn:NFRAN_1260"/>
<dbReference type="AlphaFoldDB" id="A0A484I9T1"/>
<reference evidence="1 2" key="1">
    <citation type="submission" date="2019-02" db="EMBL/GenBank/DDBJ databases">
        <authorList>
            <person name="Lehtovirta-Morley E L."/>
        </authorList>
    </citation>
    <scope>NUCLEOTIDE SEQUENCE [LARGE SCALE GENOMIC DNA]</scope>
    <source>
        <strain evidence="1">NFRAN1</strain>
    </source>
</reference>
<evidence type="ECO:0000313" key="1">
    <source>
        <dbReference type="EMBL" id="VFJ13582.1"/>
    </source>
</evidence>
<dbReference type="EMBL" id="LR216287">
    <property type="protein sequence ID" value="VFJ13582.1"/>
    <property type="molecule type" value="Genomic_DNA"/>
</dbReference>
<proteinExistence type="predicted"/>
<dbReference type="RefSeq" id="WP_134483525.1">
    <property type="nucleotide sequence ID" value="NZ_LR216287.1"/>
</dbReference>
<dbReference type="SUPFAM" id="SSF51182">
    <property type="entry name" value="RmlC-like cupins"/>
    <property type="match status" value="1"/>
</dbReference>
<protein>
    <submittedName>
        <fullName evidence="1">Cupin domain protein</fullName>
    </submittedName>
</protein>